<dbReference type="Pfam" id="PF03797">
    <property type="entry name" value="Autotransporter"/>
    <property type="match status" value="1"/>
</dbReference>
<accession>A0A2M6U9H7</accession>
<dbReference type="Gene3D" id="2.40.128.130">
    <property type="entry name" value="Autotransporter beta-domain"/>
    <property type="match status" value="1"/>
</dbReference>
<dbReference type="InterPro" id="IPR036709">
    <property type="entry name" value="Autotransporte_beta_dom_sf"/>
</dbReference>
<evidence type="ECO:0000256" key="1">
    <source>
        <dbReference type="SAM" id="SignalP"/>
    </source>
</evidence>
<dbReference type="SUPFAM" id="SSF103515">
    <property type="entry name" value="Autotransporter"/>
    <property type="match status" value="1"/>
</dbReference>
<keyword evidence="1" id="KW-0732">Signal</keyword>
<dbReference type="AlphaFoldDB" id="A0A2M6U9H7"/>
<proteinExistence type="predicted"/>
<feature type="chain" id="PRO_5014863245" description="Autotransporter domain-containing protein" evidence="1">
    <location>
        <begin position="27"/>
        <end position="835"/>
    </location>
</feature>
<dbReference type="InterPro" id="IPR005546">
    <property type="entry name" value="Autotransporte_beta"/>
</dbReference>
<dbReference type="SMART" id="SM00869">
    <property type="entry name" value="Autotransporter"/>
    <property type="match status" value="1"/>
</dbReference>
<name>A0A2M6U9H7_9BRAD</name>
<feature type="signal peptide" evidence="1">
    <location>
        <begin position="1"/>
        <end position="26"/>
    </location>
</feature>
<dbReference type="PROSITE" id="PS51208">
    <property type="entry name" value="AUTOTRANSPORTER"/>
    <property type="match status" value="1"/>
</dbReference>
<comment type="caution">
    <text evidence="3">The sequence shown here is derived from an EMBL/GenBank/DDBJ whole genome shotgun (WGS) entry which is preliminary data.</text>
</comment>
<protein>
    <recommendedName>
        <fullName evidence="2">Autotransporter domain-containing protein</fullName>
    </recommendedName>
</protein>
<gene>
    <name evidence="3" type="ORF">TSA1_11205</name>
</gene>
<feature type="domain" description="Autotransporter" evidence="2">
    <location>
        <begin position="557"/>
        <end position="835"/>
    </location>
</feature>
<dbReference type="Proteomes" id="UP000228930">
    <property type="component" value="Unassembled WGS sequence"/>
</dbReference>
<reference evidence="3 4" key="1">
    <citation type="submission" date="2015-06" db="EMBL/GenBank/DDBJ databases">
        <title>Comparative genome analysis of nirS-carrying Bradyrhizobium sp. strains.</title>
        <authorList>
            <person name="Ishii S."/>
            <person name="Jang J."/>
            <person name="Nishizawa T."/>
            <person name="Senoo K."/>
        </authorList>
    </citation>
    <scope>NUCLEOTIDE SEQUENCE [LARGE SCALE GENOMIC DNA]</scope>
    <source>
        <strain evidence="3 4">TSA1</strain>
    </source>
</reference>
<evidence type="ECO:0000313" key="3">
    <source>
        <dbReference type="EMBL" id="PIT01260.1"/>
    </source>
</evidence>
<evidence type="ECO:0000313" key="4">
    <source>
        <dbReference type="Proteomes" id="UP000228930"/>
    </source>
</evidence>
<organism evidence="3 4">
    <name type="scientific">Bradyrhizobium nitroreducens</name>
    <dbReference type="NCBI Taxonomy" id="709803"/>
    <lineage>
        <taxon>Bacteria</taxon>
        <taxon>Pseudomonadati</taxon>
        <taxon>Pseudomonadota</taxon>
        <taxon>Alphaproteobacteria</taxon>
        <taxon>Hyphomicrobiales</taxon>
        <taxon>Nitrobacteraceae</taxon>
        <taxon>Bradyrhizobium</taxon>
    </lineage>
</organism>
<evidence type="ECO:0000259" key="2">
    <source>
        <dbReference type="PROSITE" id="PS51208"/>
    </source>
</evidence>
<sequence>MGKAFRMGVSAFAFVVGSGKLAPAIAACTVTGTNQTCSNSAMISGAFYGIQDFGSLHLTLNDGVITGQASAGIVAANDIIITSNVGTIASINGVGVLAGGGSIINNSAGVISGNIGMSLGSSNVHNFGQITGTGGDAIQLDSGNLTNYGGATISGAANGLAVAHDLDLTNSGTISGAALSGIIFGPTAGAGSSAIHNNAGGTIAGFQSGIGGSGDNALVDNKGTISASNGTGVAVDGLNFQINNDVGASISGQNGIANAVGSVTLNNKGIITASGFNNGWAVYAAGGGAVTNSGTITSDGGGIFSPAGGSALTVINTGTISGGGTNVTGVGIHAVGALTLTNSGSITGGAVGTAVFAGAGSKIANDASGTIAGVSGISITGNNSTITNAGTISGAASSITYLGGTTGHVLNVLPGAVFNGAIQYFNNVGNTINFGTGSYTLPVSQYLVASNTINLSSSAQTLITSGLDGAGTGNIVVANASNVASTPTMVPDFTRSLFNIISGILDNNIDYPQTVASSPAIGYADGASGSLESQLPDQLRGSGNRLALASMPQGTSMDAYGNLFWARSFAGLRHQLSTPSAAGSTTNQYGGLIGFDRRLDSWRVGGFAGAGSLSGWMADNSGTLKSDVYFGGLYGRREWGPLVLDVAFAMGGLDARSTRTVYATTAERAVGSFGGYFIAPQAAFGYRYALSPAVTVTPFVRAGYSGTFSDSYSETGSSQNLAYQARQVHLFEERAGAAFSRDFFTGSFAPLTKLSLTASIFGQQRVGPQGFGASFSGTDFTVNYTSAARVFGGTVGFGFDTIVARGTALFGSIDAQYANDATASYNGRLGLKVAF</sequence>
<keyword evidence="4" id="KW-1185">Reference proteome</keyword>
<dbReference type="EMBL" id="LFJC01000003">
    <property type="protein sequence ID" value="PIT01260.1"/>
    <property type="molecule type" value="Genomic_DNA"/>
</dbReference>